<dbReference type="RefSeq" id="WP_289319574.1">
    <property type="nucleotide sequence ID" value="NZ_JAUCEY010000008.1"/>
</dbReference>
<evidence type="ECO:0000313" key="2">
    <source>
        <dbReference type="EMBL" id="MDM5451907.1"/>
    </source>
</evidence>
<dbReference type="EMBL" id="JAUCEY010000008">
    <property type="protein sequence ID" value="MDM5451907.1"/>
    <property type="molecule type" value="Genomic_DNA"/>
</dbReference>
<name>A0AAW7IJ55_9BACI</name>
<sequence length="108" mass="11476">MSGDGLIWLVLVVSLLILNALAISLYKRNKMPLWLSGIVIGMLGPIIAFIAGYFFVKIDHNSGGTGEGAGFGAAFIGLIIVANGMIYLIIGIISKVKSLINQKNINQT</sequence>
<evidence type="ECO:0000313" key="3">
    <source>
        <dbReference type="Proteomes" id="UP001234602"/>
    </source>
</evidence>
<keyword evidence="1" id="KW-1133">Transmembrane helix</keyword>
<feature type="transmembrane region" description="Helical" evidence="1">
    <location>
        <begin position="68"/>
        <end position="93"/>
    </location>
</feature>
<dbReference type="AlphaFoldDB" id="A0AAW7IJ55"/>
<keyword evidence="1" id="KW-0472">Membrane</keyword>
<reference evidence="2" key="1">
    <citation type="submission" date="2023-06" db="EMBL/GenBank/DDBJ databases">
        <title>Comparative genomics of Bacillaceae isolates and their secondary metabolite potential.</title>
        <authorList>
            <person name="Song L."/>
            <person name="Nielsen L.J."/>
            <person name="Mohite O."/>
            <person name="Xu X."/>
            <person name="Weber T."/>
            <person name="Kovacs A.T."/>
        </authorList>
    </citation>
    <scope>NUCLEOTIDE SEQUENCE</scope>
    <source>
        <strain evidence="2">D8_B_37</strain>
    </source>
</reference>
<gene>
    <name evidence="2" type="ORF">QUF89_06785</name>
</gene>
<evidence type="ECO:0000256" key="1">
    <source>
        <dbReference type="SAM" id="Phobius"/>
    </source>
</evidence>
<keyword evidence="1" id="KW-0812">Transmembrane</keyword>
<feature type="transmembrane region" description="Helical" evidence="1">
    <location>
        <begin position="33"/>
        <end position="56"/>
    </location>
</feature>
<proteinExistence type="predicted"/>
<organism evidence="2 3">
    <name type="scientific">Peribacillus simplex</name>
    <dbReference type="NCBI Taxonomy" id="1478"/>
    <lineage>
        <taxon>Bacteria</taxon>
        <taxon>Bacillati</taxon>
        <taxon>Bacillota</taxon>
        <taxon>Bacilli</taxon>
        <taxon>Bacillales</taxon>
        <taxon>Bacillaceae</taxon>
        <taxon>Peribacillus</taxon>
    </lineage>
</organism>
<accession>A0AAW7IJ55</accession>
<comment type="caution">
    <text evidence="2">The sequence shown here is derived from an EMBL/GenBank/DDBJ whole genome shotgun (WGS) entry which is preliminary data.</text>
</comment>
<protein>
    <submittedName>
        <fullName evidence="2">ABC transporter permease</fullName>
    </submittedName>
</protein>
<dbReference type="Proteomes" id="UP001234602">
    <property type="component" value="Unassembled WGS sequence"/>
</dbReference>
<feature type="transmembrane region" description="Helical" evidence="1">
    <location>
        <begin position="6"/>
        <end position="26"/>
    </location>
</feature>